<dbReference type="AlphaFoldDB" id="A0A8H3IX38"/>
<dbReference type="EMBL" id="CAJPDR010000287">
    <property type="protein sequence ID" value="CAF9930519.1"/>
    <property type="molecule type" value="Genomic_DNA"/>
</dbReference>
<proteinExistence type="predicted"/>
<evidence type="ECO:0000313" key="1">
    <source>
        <dbReference type="EMBL" id="CAF9930519.1"/>
    </source>
</evidence>
<protein>
    <submittedName>
        <fullName evidence="1">Uncharacterized protein</fullName>
    </submittedName>
</protein>
<reference evidence="1" key="1">
    <citation type="submission" date="2021-03" db="EMBL/GenBank/DDBJ databases">
        <authorList>
            <person name="Tagirdzhanova G."/>
        </authorList>
    </citation>
    <scope>NUCLEOTIDE SEQUENCE</scope>
</reference>
<comment type="caution">
    <text evidence="1">The sequence shown here is derived from an EMBL/GenBank/DDBJ whole genome shotgun (WGS) entry which is preliminary data.</text>
</comment>
<evidence type="ECO:0000313" key="2">
    <source>
        <dbReference type="Proteomes" id="UP000664203"/>
    </source>
</evidence>
<gene>
    <name evidence="1" type="ORF">ALECFALPRED_004626</name>
</gene>
<sequence length="128" mass="14437">MSPQVLNTFSAVRDLPNAELAKRERKNGRRIPAGSQMRDDVRMVMATGLARTQIYSNQIVWKVELSSHLVRSISADTLEGTARLQADKVTREFQPFLLGLHLLTLVARWWVADQSKACSWVLLFVGSL</sequence>
<dbReference type="Proteomes" id="UP000664203">
    <property type="component" value="Unassembled WGS sequence"/>
</dbReference>
<accession>A0A8H3IX38</accession>
<keyword evidence="2" id="KW-1185">Reference proteome</keyword>
<organism evidence="1 2">
    <name type="scientific">Alectoria fallacina</name>
    <dbReference type="NCBI Taxonomy" id="1903189"/>
    <lineage>
        <taxon>Eukaryota</taxon>
        <taxon>Fungi</taxon>
        <taxon>Dikarya</taxon>
        <taxon>Ascomycota</taxon>
        <taxon>Pezizomycotina</taxon>
        <taxon>Lecanoromycetes</taxon>
        <taxon>OSLEUM clade</taxon>
        <taxon>Lecanoromycetidae</taxon>
        <taxon>Lecanorales</taxon>
        <taxon>Lecanorineae</taxon>
        <taxon>Parmeliaceae</taxon>
        <taxon>Alectoria</taxon>
    </lineage>
</organism>
<name>A0A8H3IX38_9LECA</name>